<dbReference type="Proteomes" id="UP001499951">
    <property type="component" value="Unassembled WGS sequence"/>
</dbReference>
<dbReference type="InterPro" id="IPR011050">
    <property type="entry name" value="Pectin_lyase_fold/virulence"/>
</dbReference>
<dbReference type="InterPro" id="IPR013425">
    <property type="entry name" value="Autotrns_rpt"/>
</dbReference>
<dbReference type="PROSITE" id="PS51208">
    <property type="entry name" value="AUTOTRANSPORTER"/>
    <property type="match status" value="1"/>
</dbReference>
<evidence type="ECO:0000313" key="4">
    <source>
        <dbReference type="EMBL" id="GAA0575860.1"/>
    </source>
</evidence>
<evidence type="ECO:0000256" key="1">
    <source>
        <dbReference type="ARBA" id="ARBA00022729"/>
    </source>
</evidence>
<feature type="domain" description="Autotransporter" evidence="3">
    <location>
        <begin position="1740"/>
        <end position="2010"/>
    </location>
</feature>
<evidence type="ECO:0000313" key="5">
    <source>
        <dbReference type="Proteomes" id="UP001499951"/>
    </source>
</evidence>
<dbReference type="RefSeq" id="WP_166936645.1">
    <property type="nucleotide sequence ID" value="NZ_BAAADD010000007.1"/>
</dbReference>
<dbReference type="EMBL" id="BAAADD010000007">
    <property type="protein sequence ID" value="GAA0575860.1"/>
    <property type="molecule type" value="Genomic_DNA"/>
</dbReference>
<dbReference type="SUPFAM" id="SSF103515">
    <property type="entry name" value="Autotransporter"/>
    <property type="match status" value="1"/>
</dbReference>
<gene>
    <name evidence="4" type="ORF">GCM10008942_25850</name>
</gene>
<dbReference type="SMART" id="SM00869">
    <property type="entry name" value="Autotransporter"/>
    <property type="match status" value="1"/>
</dbReference>
<protein>
    <recommendedName>
        <fullName evidence="3">Autotransporter domain-containing protein</fullName>
    </recommendedName>
</protein>
<organism evidence="4 5">
    <name type="scientific">Rhizomicrobium electricum</name>
    <dbReference type="NCBI Taxonomy" id="480070"/>
    <lineage>
        <taxon>Bacteria</taxon>
        <taxon>Pseudomonadati</taxon>
        <taxon>Pseudomonadota</taxon>
        <taxon>Alphaproteobacteria</taxon>
        <taxon>Micropepsales</taxon>
        <taxon>Micropepsaceae</taxon>
        <taxon>Rhizomicrobium</taxon>
    </lineage>
</organism>
<dbReference type="InterPro" id="IPR005546">
    <property type="entry name" value="Autotransporte_beta"/>
</dbReference>
<dbReference type="NCBIfam" id="TIGR02601">
    <property type="entry name" value="autotrns_rpt"/>
    <property type="match status" value="3"/>
</dbReference>
<keyword evidence="5" id="KW-1185">Reference proteome</keyword>
<evidence type="ECO:0000259" key="3">
    <source>
        <dbReference type="PROSITE" id="PS51208"/>
    </source>
</evidence>
<comment type="caution">
    <text evidence="4">The sequence shown here is derived from an EMBL/GenBank/DDBJ whole genome shotgun (WGS) entry which is preliminary data.</text>
</comment>
<keyword evidence="1 2" id="KW-0732">Signal</keyword>
<accession>A0ABN1EX47</accession>
<sequence length="2010" mass="193240">MLKNSAGNGFVAGKSQHGRGKQSLLLSACFLAAIMLPAAAQTVVTSTTSLTGLLNGHSGSGYDVLGGTLVVSNATMTNFTTRGGAGSGGGAGFGGAIFVGASGTAVLSNVTFSGNTAIGGASISGLVAGGTLNGLSGASSNGANGAAGRTYEDNEILFGDGSGNGFGGGVGGNGSAALNGFGGTGGVGGTGGNGWSYNPMAIADVALNTADVAVKTGTLAALVAAAAADAANPLTENVAGGAAGEVAAATIDLAQSTANLAIASANLASWNNALANGRIGFGGDGGNGGIGGTGSFGFGGGIGGAGGVAGVGGSSASHGGTGGNGGAGGLGGFGAGGGAGGLGGTSSTYFAGDDGVGGAGGFGGGSGATGGSVGGNGGAGFGGSIFVQQGGTLLITGNAAFSRGNVAGGLSGTGGTAGAAAGTDLFMQAGSSVTLDPGTGRVQVFNGTIADDSIASIANSPLKFGQGADININSGLVVFNGANTYSGKTILNGGVLQAQDGVGLFTNSNLDFNGGTFLTTGTFDRFVGTESNRVQWTGSGGFAAGPGGLTVALNGGGAVVWNQDSFVPTNSALIFGSTLATGTVTWTNDIDLNGGDRTILVKANADNSDGAIITGVISNGGLTIGGNGYYGILTLTAANTYAGTTTLQFGGTLALSGAGSIANSSHVINDGTISISATTSGTSFVSLAGSGTVALGAKTLTITNGSDEFAGNIGGPGGLTVSGGVQGLSGINFYTGATSISSGAQLALSGTGSIATSSGVDDNGIFDISATASGAAIQTLSGNGTVTLGSQYLYLANASTTFAGVIGGSGGLVITGGSETLTGTNTYTGETYINGGASQKLVLSGTGSIAQSAGVVANGVFDIALTSAGASITTLTGNGSVTLGAQTLTLTNASQTFAGVISGTGGFTVAAGDESLAGTNTFTGNTTIRSGANLYLVGGGSIAASQNVIADGTLDIASAANGASIVTLSGAGNVVLGDKLLTLTNASTTFAGGIGGTDGLMVAAGNETLSGTNGYTGKTTIASEATLTLTGTGSIAASAEVANAGTFDIAATTAGASIVTLSGAGTVNLGAQRLSLSNASTTFAGVAGGTGGLTIAAGTETLTGINTYTGATIIDLGATLILSGAGSVAQSSTVTANGIFDVTNAGASIVSLDGNGLVKLGSQTLVLSNANGTFGGEIAGTGVVRVAAGTETLSGTNTYTGATTINAGATLALTGNGSVATSSGVTADGTFDIAATTSGAAIKTLAGSGHVVLGAQTLALTAATSTFSGDISGTGALSVTGTETLTGLNTYSGGTTVTSGSMLKVNGNAALGAAAGSLTINNGTLQAIGTLIANRATTITGTATLDTNSQAVTMNGVIGGTGNLTATGGGALTLTGTNTYSGGTTINGGTSVNVCSDANLGAASGALVINAGRLTTTCGFATARNITLNGTNSRIDTNGNALDVSGTITLNPGSGAVTLFTGSVHTTGAWTLDTVNGLYVFGTLSGTGNVGFRTTVNGTLSPGNSPATMTFTAPLILTAASTTIIDVDGTGTGAGAGNFDRIVATGAGNTVTVGGKLVVKLRGITGAANNTFTPVLGQRFNVIATTAGITGSYASLIQPTSGLAVGTQFDTIYSDTAMDLVATPVSYANLTAAGLTDTRNRTNLGHAIDGYRLAPGVRMTGDRNAVLGAIYSLGGPAIAPAMNQVAGTVYADAMNTAQSLDTMFASATEDHGIGGDHVVASLSANERTGMTAINTAPAQTDSAKGPFWARGLGQWSTTANDGNAPAYHSAAGGLIVGMDIPLRSRAKLGASFGYAHADVATTNGATARLNTERLSVYGGTTAGDFRFDGELAGALVQYDVKRQLEIGALTRTATGSTSGMNLSVGATAHYGSGWLQPFLQVRFDHVGRSSLSEANAGDLSLNVADADFDNTRTLLGFDFKTGGTTYNIGARVGWAHDFEPKAAAMDAALSGSSAGVYTVYSSETGRNAAVVNLNLSAKLGSGVDGYLSYGGELRARQTTQTAAIGLRWSW</sequence>
<feature type="chain" id="PRO_5045586980" description="Autotransporter domain-containing protein" evidence="2">
    <location>
        <begin position="41"/>
        <end position="2010"/>
    </location>
</feature>
<reference evidence="4 5" key="1">
    <citation type="journal article" date="2019" name="Int. J. Syst. Evol. Microbiol.">
        <title>The Global Catalogue of Microorganisms (GCM) 10K type strain sequencing project: providing services to taxonomists for standard genome sequencing and annotation.</title>
        <authorList>
            <consortium name="The Broad Institute Genomics Platform"/>
            <consortium name="The Broad Institute Genome Sequencing Center for Infectious Disease"/>
            <person name="Wu L."/>
            <person name="Ma J."/>
        </authorList>
    </citation>
    <scope>NUCLEOTIDE SEQUENCE [LARGE SCALE GENOMIC DNA]</scope>
    <source>
        <strain evidence="4 5">JCM 15089</strain>
    </source>
</reference>
<evidence type="ECO:0000256" key="2">
    <source>
        <dbReference type="SAM" id="SignalP"/>
    </source>
</evidence>
<dbReference type="InterPro" id="IPR036709">
    <property type="entry name" value="Autotransporte_beta_dom_sf"/>
</dbReference>
<feature type="signal peptide" evidence="2">
    <location>
        <begin position="1"/>
        <end position="40"/>
    </location>
</feature>
<proteinExistence type="predicted"/>
<dbReference type="SUPFAM" id="SSF51126">
    <property type="entry name" value="Pectin lyase-like"/>
    <property type="match status" value="3"/>
</dbReference>
<name>A0ABN1EX47_9PROT</name>
<dbReference type="Pfam" id="PF12951">
    <property type="entry name" value="PATR"/>
    <property type="match status" value="9"/>
</dbReference>